<evidence type="ECO:0000313" key="2">
    <source>
        <dbReference type="Proteomes" id="UP001280121"/>
    </source>
</evidence>
<reference evidence="1" key="1">
    <citation type="journal article" date="2023" name="Plant J.">
        <title>Genome sequences and population genomics provide insights into the demographic history, inbreeding, and mutation load of two 'living fossil' tree species of Dipteronia.</title>
        <authorList>
            <person name="Feng Y."/>
            <person name="Comes H.P."/>
            <person name="Chen J."/>
            <person name="Zhu S."/>
            <person name="Lu R."/>
            <person name="Zhang X."/>
            <person name="Li P."/>
            <person name="Qiu J."/>
            <person name="Olsen K.M."/>
            <person name="Qiu Y."/>
        </authorList>
    </citation>
    <scope>NUCLEOTIDE SEQUENCE</scope>
    <source>
        <strain evidence="1">KIB01</strain>
    </source>
</reference>
<comment type="caution">
    <text evidence="1">The sequence shown here is derived from an EMBL/GenBank/DDBJ whole genome shotgun (WGS) entry which is preliminary data.</text>
</comment>
<name>A0AAD9WL83_9ROSI</name>
<dbReference type="Proteomes" id="UP001280121">
    <property type="component" value="Unassembled WGS sequence"/>
</dbReference>
<evidence type="ECO:0000313" key="1">
    <source>
        <dbReference type="EMBL" id="KAK2635354.1"/>
    </source>
</evidence>
<sequence>MELFVKALASCKKLIGLDFDISSTGLCIVDAAKIEACPILDFENRCRRYFLSTMEKALNRNNYGEGTYEDGCFFLYYLFSPQVLDHRIVTVFAMRDTLNDVVYLSKCSAGKYATQGTANLRTMVEDFVKDLGYYVLTKEKQHHQEWLLEQVLPPQHQQWRQEWLLQE</sequence>
<keyword evidence="2" id="KW-1185">Reference proteome</keyword>
<protein>
    <submittedName>
        <fullName evidence="1">Uncharacterized protein</fullName>
    </submittedName>
</protein>
<gene>
    <name evidence="1" type="ORF">Ddye_030146</name>
</gene>
<proteinExistence type="predicted"/>
<accession>A0AAD9WL83</accession>
<dbReference type="EMBL" id="JANJYI010000009">
    <property type="protein sequence ID" value="KAK2635354.1"/>
    <property type="molecule type" value="Genomic_DNA"/>
</dbReference>
<organism evidence="1 2">
    <name type="scientific">Dipteronia dyeriana</name>
    <dbReference type="NCBI Taxonomy" id="168575"/>
    <lineage>
        <taxon>Eukaryota</taxon>
        <taxon>Viridiplantae</taxon>
        <taxon>Streptophyta</taxon>
        <taxon>Embryophyta</taxon>
        <taxon>Tracheophyta</taxon>
        <taxon>Spermatophyta</taxon>
        <taxon>Magnoliopsida</taxon>
        <taxon>eudicotyledons</taxon>
        <taxon>Gunneridae</taxon>
        <taxon>Pentapetalae</taxon>
        <taxon>rosids</taxon>
        <taxon>malvids</taxon>
        <taxon>Sapindales</taxon>
        <taxon>Sapindaceae</taxon>
        <taxon>Hippocastanoideae</taxon>
        <taxon>Acereae</taxon>
        <taxon>Dipteronia</taxon>
    </lineage>
</organism>
<dbReference type="AlphaFoldDB" id="A0AAD9WL83"/>